<sequence>MAAGLVAHMSGLSLTARPKPSPCVGACHWSGLRGSSFLQGQGLSTGNSRTGRCVAAGSLVIVAAQNAKKRQRTSERQRQYNKARKSAVGTRSRKVIRTIADFNLRLPETEADLKPVDAFMAEAYQEIDKADDNCRPKFVDSRVPLRGLDGVLAEIYRRLEGRHSYRPWDCFKPEAFEKSCSIFENIAQSDCWQDTFRDSKSLQTAITNNRLCNPAKEPANPEHLLQYVVDSCGQFIAQREASAGADTNLVVLFTDLSIQKSAKGRSGLDRLCEVLATGAAKHFSETHAHLCIVHTGTTPSANAATERLRPLGAPISVLDMITLDEALRDPQAGAALLTSCCGLAPIPALAEEVKSTLGQLAPLWPGPSACVDDCAAALRNSSPAGQRAQPSATHKHLERSQRSLVKAAKAPQVQRPSAKQANLQEVQALQRLEDSTGHRPAAEPRAIDWAALLPSSRPGASSASTASLAEAAVEQARRDKDACLASHHHGTELDLADMCQTLGGVVANLRAALLECHAGEMMRYAQDQAIARAISEERQQRCLADVRDHMRAALLTSFNQIMEQHKNADDSRPAQMAGHILLHFWIGASAAGGRESAMGKVFLQDAKLAFQSLMYDLQVEPGGTKDKEFVRDILRPHFAAELPKAVTALAGQCGLTWDLETNSASDTEDPQRHAAQPDSGEERAAVPDTPDQKGGLVDLVSTPQSRRKRVQGGSDTDDPEAIPTTIQKEPQGPRGTGAHGQPQRALLFCGLPVTKPDPVSDDDDDDAEEEMAGAAAQPRQALAPQGWLKPATIKGLGQPAGARGLPRQASFQQQQQPAPMQADHAAPLSSVDNHPDSPELPGMVPESTDLPASLPFVEPAAADSPAGLPEFEPSPAQPAAVLPTVMETPSLPQNTLLDSQFTVPAPMSGIRQPLQASATDSAWESPALAMILAYGSDEEQEGGPEGRAGRAGMDVQPAEQPAEQPVASARLADVIAAPATQSAAVEPLIAKDPTEAQQGGDLCRMETFAETKTGTDADADADMAPADAAQDETPQVPPQTPAAAVLAATDDVPTQDFETPAAPAESPSEEFETPAEIPQEGYIPPGSSYRRGGRLSARLQAADTAEAVASTAGGQHDAQAIPVGFVPEKRSAGVWKFGVSCPTLGHGDARRLGNMATIISFLAAHGTCRSEWRPLMQQPKETAKKYEARLGQIFNFKEGPPKPPEDPAPTEGGDDQSEDASEDEDPPASACTGGLDDEAAATTAEAEEAARDEHSWTKTEDKAISSYFALQPPNVNTAVGDRVNPITLHSLNAAVGVDLPGQVFPEGIEGIEAEPLPPLVRRIRAKCLYPEDDADTKELLVFDLVAYEAPMMGMEVPAVCREMQHVMEYFVHHRHIHKGFAAWQRQPGEDMDAYSARLGRSFVFKRLSPWYMIVEPAEHAVQPALDVAAVDASADSSEAPAEMPDAQLASTPAVDTGRQGGSCRRKSARQAGMAAAEDAAAQQQTEEQPSKRSKAAATTEDAAQDAAPAATHTSAAMEEEQAAGASPEGTTGGKAAEPSQAPAEASMAWQSCGVADGISRRIIKAATPASASRTRPKPGQYESQPDHDVIHFRRCLLVAQDHSKVIFQPTCPNAAHGLGPNIYKHDRLLPYLRQHEACCPAWSQLIRPQAQDQALEMPGDAQQGGAAAPVLTDEQAPAAPSAPVDLRRLKPGKYASMPGYAAPHFRRWLEIPGHGGRKRVYVQPTCPNVQHGVGPKIDGVKKALSYLGRHAGCCNEWSQLLGHGTGDAAAEARLCQVFNFSRKEGFVIPDSPADSDTDGASEDEELVEPGPGGQDADPAQHETPVDPPAGHADVQPPSTGVTQGAEKHLEATHTSAGAGTLPAVQATSEGPRTRSSQASFASQWQNLADILNPPGRQPSSGQASAPAQAEQTLAPAVAASQPAAAPAQQIAAVSDGHPPQMPTQDAGLQAQRTNYVVLRETVPSVKQSEVYPDKRTFSCIPDGWYGGKELAEKETVELKRSLYRRNADSLKQIAEWCILGG</sequence>
<feature type="compositionally biased region" description="Acidic residues" evidence="1">
    <location>
        <begin position="1212"/>
        <end position="1226"/>
    </location>
</feature>
<feature type="compositionally biased region" description="Low complexity" evidence="1">
    <location>
        <begin position="1054"/>
        <end position="1066"/>
    </location>
</feature>
<feature type="compositionally biased region" description="Low complexity" evidence="1">
    <location>
        <begin position="1495"/>
        <end position="1516"/>
    </location>
</feature>
<dbReference type="Proteomes" id="UP001465755">
    <property type="component" value="Unassembled WGS sequence"/>
</dbReference>
<dbReference type="GO" id="GO:0003723">
    <property type="term" value="F:RNA binding"/>
    <property type="evidence" value="ECO:0007669"/>
    <property type="project" value="InterPro"/>
</dbReference>
<feature type="region of interest" description="Disordered" evidence="1">
    <location>
        <begin position="1657"/>
        <end position="1681"/>
    </location>
</feature>
<feature type="region of interest" description="Disordered" evidence="1">
    <location>
        <begin position="1565"/>
        <end position="1585"/>
    </location>
</feature>
<feature type="compositionally biased region" description="Low complexity" evidence="1">
    <location>
        <begin position="1432"/>
        <end position="1442"/>
    </location>
</feature>
<organism evidence="2 3">
    <name type="scientific">Symbiochloris irregularis</name>
    <dbReference type="NCBI Taxonomy" id="706552"/>
    <lineage>
        <taxon>Eukaryota</taxon>
        <taxon>Viridiplantae</taxon>
        <taxon>Chlorophyta</taxon>
        <taxon>core chlorophytes</taxon>
        <taxon>Trebouxiophyceae</taxon>
        <taxon>Trebouxiales</taxon>
        <taxon>Trebouxiaceae</taxon>
        <taxon>Symbiochloris</taxon>
    </lineage>
</organism>
<comment type="caution">
    <text evidence="2">The sequence shown here is derived from an EMBL/GenBank/DDBJ whole genome shotgun (WGS) entry which is preliminary data.</text>
</comment>
<reference evidence="2 3" key="1">
    <citation type="journal article" date="2024" name="Nat. Commun.">
        <title>Phylogenomics reveals the evolutionary origins of lichenization in chlorophyte algae.</title>
        <authorList>
            <person name="Puginier C."/>
            <person name="Libourel C."/>
            <person name="Otte J."/>
            <person name="Skaloud P."/>
            <person name="Haon M."/>
            <person name="Grisel S."/>
            <person name="Petersen M."/>
            <person name="Berrin J.G."/>
            <person name="Delaux P.M."/>
            <person name="Dal Grande F."/>
            <person name="Keller J."/>
        </authorList>
    </citation>
    <scope>NUCLEOTIDE SEQUENCE [LARGE SCALE GENOMIC DNA]</scope>
    <source>
        <strain evidence="2 3">SAG 2036</strain>
    </source>
</reference>
<accession>A0AAW1P7X9</accession>
<feature type="region of interest" description="Disordered" evidence="1">
    <location>
        <begin position="981"/>
        <end position="1008"/>
    </location>
</feature>
<dbReference type="EMBL" id="JALJOQ010000040">
    <property type="protein sequence ID" value="KAK9805953.1"/>
    <property type="molecule type" value="Genomic_DNA"/>
</dbReference>
<feature type="region of interest" description="Disordered" evidence="1">
    <location>
        <begin position="1786"/>
        <end position="1921"/>
    </location>
</feature>
<feature type="region of interest" description="Disordered" evidence="1">
    <location>
        <begin position="1927"/>
        <end position="1946"/>
    </location>
</feature>
<dbReference type="Gene3D" id="1.20.58.110">
    <property type="entry name" value="Ribosomal protein S20"/>
    <property type="match status" value="1"/>
</dbReference>
<evidence type="ECO:0000256" key="1">
    <source>
        <dbReference type="SAM" id="MobiDB-lite"/>
    </source>
</evidence>
<dbReference type="GO" id="GO:0006412">
    <property type="term" value="P:translation"/>
    <property type="evidence" value="ECO:0007669"/>
    <property type="project" value="InterPro"/>
</dbReference>
<gene>
    <name evidence="2" type="ORF">WJX73_008204</name>
</gene>
<keyword evidence="3" id="KW-1185">Reference proteome</keyword>
<feature type="region of interest" description="Disordered" evidence="1">
    <location>
        <begin position="936"/>
        <end position="966"/>
    </location>
</feature>
<feature type="region of interest" description="Disordered" evidence="1">
    <location>
        <begin position="1432"/>
        <end position="1548"/>
    </location>
</feature>
<feature type="compositionally biased region" description="Basic and acidic residues" evidence="1">
    <location>
        <begin position="1248"/>
        <end position="1258"/>
    </location>
</feature>
<name>A0AAW1P7X9_9CHLO</name>
<feature type="compositionally biased region" description="Low complexity" evidence="1">
    <location>
        <begin position="806"/>
        <end position="827"/>
    </location>
</feature>
<feature type="region of interest" description="Disordered" evidence="1">
    <location>
        <begin position="1194"/>
        <end position="1258"/>
    </location>
</feature>
<dbReference type="GO" id="GO:0005840">
    <property type="term" value="C:ribosome"/>
    <property type="evidence" value="ECO:0007669"/>
    <property type="project" value="InterPro"/>
</dbReference>
<dbReference type="SUPFAM" id="SSF46992">
    <property type="entry name" value="Ribosomal protein S20"/>
    <property type="match status" value="1"/>
</dbReference>
<feature type="compositionally biased region" description="Low complexity" evidence="1">
    <location>
        <begin position="1469"/>
        <end position="1487"/>
    </location>
</feature>
<feature type="compositionally biased region" description="Polar residues" evidence="1">
    <location>
        <begin position="1865"/>
        <end position="1886"/>
    </location>
</feature>
<feature type="compositionally biased region" description="Low complexity" evidence="1">
    <location>
        <begin position="1897"/>
        <end position="1921"/>
    </location>
</feature>
<feature type="region of interest" description="Disordered" evidence="1">
    <location>
        <begin position="1054"/>
        <end position="1091"/>
    </location>
</feature>
<evidence type="ECO:0000313" key="3">
    <source>
        <dbReference type="Proteomes" id="UP001465755"/>
    </source>
</evidence>
<feature type="region of interest" description="Disordered" evidence="1">
    <location>
        <begin position="381"/>
        <end position="401"/>
    </location>
</feature>
<protein>
    <submittedName>
        <fullName evidence="2">Uncharacterized protein</fullName>
    </submittedName>
</protein>
<feature type="compositionally biased region" description="Acidic residues" evidence="1">
    <location>
        <begin position="759"/>
        <end position="771"/>
    </location>
</feature>
<feature type="compositionally biased region" description="Polar residues" evidence="1">
    <location>
        <begin position="381"/>
        <end position="392"/>
    </location>
</feature>
<proteinExistence type="predicted"/>
<dbReference type="InterPro" id="IPR036510">
    <property type="entry name" value="Ribosomal_bS20_sf"/>
</dbReference>
<feature type="compositionally biased region" description="Acidic residues" evidence="1">
    <location>
        <begin position="1793"/>
        <end position="1807"/>
    </location>
</feature>
<feature type="compositionally biased region" description="Low complexity" evidence="1">
    <location>
        <begin position="1535"/>
        <end position="1548"/>
    </location>
</feature>
<dbReference type="GO" id="GO:0003735">
    <property type="term" value="F:structural constituent of ribosome"/>
    <property type="evidence" value="ECO:0007669"/>
    <property type="project" value="InterPro"/>
</dbReference>
<evidence type="ECO:0000313" key="2">
    <source>
        <dbReference type="EMBL" id="KAK9805953.1"/>
    </source>
</evidence>
<feature type="compositionally biased region" description="Low complexity" evidence="1">
    <location>
        <begin position="772"/>
        <end position="786"/>
    </location>
</feature>
<feature type="region of interest" description="Disordered" evidence="1">
    <location>
        <begin position="660"/>
        <end position="878"/>
    </location>
</feature>